<dbReference type="RefSeq" id="WP_309939415.1">
    <property type="nucleotide sequence ID" value="NZ_AP025305.1"/>
</dbReference>
<dbReference type="Gene3D" id="3.30.70.1320">
    <property type="entry name" value="Multidrug efflux transporter AcrB pore domain like"/>
    <property type="match status" value="1"/>
</dbReference>
<proteinExistence type="predicted"/>
<dbReference type="SUPFAM" id="SSF82693">
    <property type="entry name" value="Multidrug efflux transporter AcrB pore domain, PN1, PN2, PC1 and PC2 subdomains"/>
    <property type="match status" value="1"/>
</dbReference>
<feature type="transmembrane region" description="Helical" evidence="1">
    <location>
        <begin position="853"/>
        <end position="875"/>
    </location>
</feature>
<dbReference type="EMBL" id="JAVDQD010000003">
    <property type="protein sequence ID" value="MDR6239673.1"/>
    <property type="molecule type" value="Genomic_DNA"/>
</dbReference>
<accession>A0AAE3XN70</accession>
<protein>
    <submittedName>
        <fullName evidence="2">Multidrug efflux pump subunit AcrB</fullName>
    </submittedName>
</protein>
<dbReference type="AlphaFoldDB" id="A0AAE3XN70"/>
<feature type="transmembrane region" description="Helical" evidence="1">
    <location>
        <begin position="454"/>
        <end position="471"/>
    </location>
</feature>
<evidence type="ECO:0000313" key="3">
    <source>
        <dbReference type="Proteomes" id="UP001185092"/>
    </source>
</evidence>
<keyword evidence="3" id="KW-1185">Reference proteome</keyword>
<dbReference type="Gene3D" id="1.20.1640.10">
    <property type="entry name" value="Multidrug efflux transporter AcrB transmembrane domain"/>
    <property type="match status" value="2"/>
</dbReference>
<dbReference type="Gene3D" id="3.30.2090.10">
    <property type="entry name" value="Multidrug efflux transporter AcrB TolC docking domain, DN and DC subdomains"/>
    <property type="match status" value="2"/>
</dbReference>
<gene>
    <name evidence="2" type="ORF">HNQ88_002721</name>
</gene>
<dbReference type="SUPFAM" id="SSF82866">
    <property type="entry name" value="Multidrug efflux transporter AcrB transmembrane domain"/>
    <property type="match status" value="2"/>
</dbReference>
<feature type="transmembrane region" description="Helical" evidence="1">
    <location>
        <begin position="329"/>
        <end position="349"/>
    </location>
</feature>
<dbReference type="GO" id="GO:0005886">
    <property type="term" value="C:plasma membrane"/>
    <property type="evidence" value="ECO:0007669"/>
    <property type="project" value="TreeGrafter"/>
</dbReference>
<feature type="transmembrane region" description="Helical" evidence="1">
    <location>
        <begin position="384"/>
        <end position="406"/>
    </location>
</feature>
<keyword evidence="1" id="KW-1133">Transmembrane helix</keyword>
<dbReference type="PANTHER" id="PTHR32063:SF33">
    <property type="entry name" value="RND SUPERFAMILY EFFLUX PUMP PERMEASE COMPONENT"/>
    <property type="match status" value="1"/>
</dbReference>
<dbReference type="Gene3D" id="3.30.70.1430">
    <property type="entry name" value="Multidrug efflux transporter AcrB pore domain"/>
    <property type="match status" value="2"/>
</dbReference>
<dbReference type="PANTHER" id="PTHR32063">
    <property type="match status" value="1"/>
</dbReference>
<dbReference type="Gene3D" id="3.30.70.1440">
    <property type="entry name" value="Multidrug efflux transporter AcrB pore domain"/>
    <property type="match status" value="1"/>
</dbReference>
<evidence type="ECO:0000256" key="1">
    <source>
        <dbReference type="SAM" id="Phobius"/>
    </source>
</evidence>
<feature type="transmembrane region" description="Helical" evidence="1">
    <location>
        <begin position="426"/>
        <end position="447"/>
    </location>
</feature>
<keyword evidence="1" id="KW-0812">Transmembrane</keyword>
<sequence length="1049" mass="117676">MKKFVGYFIKYPIVSNLLIVSILVFGFLSMRMVRSTLIPRIDSNVILISINYPGASPEEVENGVVMKIENQIQGLSGIDKYTSISSENTASITIETKMEANIDVVLQEVKNAVDGVSSFPTGMEPPVVEKKLYAQKAINYAISGDVSLVELKKHAQRIEDGLRREANVTEIEIRGYPEEEIQVSLNEEAMRRYQFTFDEIAKAIEDNNLDLTGGTLKGADEELMIRTRQKGYYAEDLRNIVLRSNNEGAVVRLQDVANVTDRWEEDPDRFYVNGEPAIEIQVNFSEIEDIIVVADDTKAFFERFNDKDYPAKATELRDRSRDIVIMKRVLVESGIVGIILVLVILSLFLNPRLSFWVAFAIPICFMGMFIVAAMADITMNKMSLFGLIIVIGILVDDGVVICEAIYQEYEKGKSRFEATVDGVRKVFPSVFSGVLTTIVAFSTFFFLKGKFGEMFFELGIVVVATLAFSLLEGVTTLPAHVANSKALKVKREEKKVSIGERFLLKIRDRYFMPVLSKSLRYGWLTLIIPIAIVIITKGAVDGNIIKIGDASVEDYSEVVVELKMPSGTPESTTVDVLNYIEDMALKTVSQFDEDYQASESYMTFITQSISAADEGQVVVNLVSTDQREFSSEDFANIMMQHVGPLPEAERLEFVQESNFGKPISMYLVGQELVELKQAKDWLKSELLKLKGLKNVQDDDVTGMREVEITLKDQAHLMGLNLNDVVRQVRQGYFGEEAQKLTRGKDEVKIYVRYESAERRNVGQLENMMIRLDDGREIPLKEVANLGYTRSVISINHLNGNRQITLEADLANSEVSLAEVRAEIDNVILKEFGSRYPDISIEYGGRNEKMKDTYASMGDVVPIITFIILAIIIFTFRSLSQTFLIFVLIPLSMVGALWGHWVHDYGVDLPSMLGMVALIGVLINDSIVLIEAYNQNLRERAGMMMALMRAIKSRFRPIMLTTLTTCAGLLPMILSNDPDTQFVVPMGISLFYGLLTATVLTLLILPSMIVAVNSFKRFLKWAWEGKMVSKESVEHACKEAQVDLEAGKAI</sequence>
<dbReference type="InterPro" id="IPR027463">
    <property type="entry name" value="AcrB_DN_DC_subdom"/>
</dbReference>
<name>A0AAE3XN70_9BACT</name>
<dbReference type="Pfam" id="PF00873">
    <property type="entry name" value="ACR_tran"/>
    <property type="match status" value="1"/>
</dbReference>
<feature type="transmembrane region" description="Helical" evidence="1">
    <location>
        <begin position="985"/>
        <end position="1011"/>
    </location>
</feature>
<dbReference type="PRINTS" id="PR00702">
    <property type="entry name" value="ACRIFLAVINRP"/>
</dbReference>
<feature type="transmembrane region" description="Helical" evidence="1">
    <location>
        <begin position="912"/>
        <end position="933"/>
    </location>
</feature>
<comment type="caution">
    <text evidence="2">The sequence shown here is derived from an EMBL/GenBank/DDBJ whole genome shotgun (WGS) entry which is preliminary data.</text>
</comment>
<dbReference type="SUPFAM" id="SSF82714">
    <property type="entry name" value="Multidrug efflux transporter AcrB TolC docking domain, DN and DC subdomains"/>
    <property type="match status" value="2"/>
</dbReference>
<feature type="transmembrane region" description="Helical" evidence="1">
    <location>
        <begin position="355"/>
        <end position="377"/>
    </location>
</feature>
<reference evidence="2" key="1">
    <citation type="submission" date="2023-07" db="EMBL/GenBank/DDBJ databases">
        <title>Genomic Encyclopedia of Type Strains, Phase IV (KMG-IV): sequencing the most valuable type-strain genomes for metagenomic binning, comparative biology and taxonomic classification.</title>
        <authorList>
            <person name="Goeker M."/>
        </authorList>
    </citation>
    <scope>NUCLEOTIDE SEQUENCE</scope>
    <source>
        <strain evidence="2">DSM 26174</strain>
    </source>
</reference>
<keyword evidence="1" id="KW-0472">Membrane</keyword>
<dbReference type="InterPro" id="IPR001036">
    <property type="entry name" value="Acrflvin-R"/>
</dbReference>
<evidence type="ECO:0000313" key="2">
    <source>
        <dbReference type="EMBL" id="MDR6239673.1"/>
    </source>
</evidence>
<feature type="transmembrane region" description="Helical" evidence="1">
    <location>
        <begin position="12"/>
        <end position="30"/>
    </location>
</feature>
<dbReference type="Proteomes" id="UP001185092">
    <property type="component" value="Unassembled WGS sequence"/>
</dbReference>
<feature type="transmembrane region" description="Helical" evidence="1">
    <location>
        <begin position="882"/>
        <end position="900"/>
    </location>
</feature>
<feature type="transmembrane region" description="Helical" evidence="1">
    <location>
        <begin position="954"/>
        <end position="973"/>
    </location>
</feature>
<dbReference type="GO" id="GO:0042910">
    <property type="term" value="F:xenobiotic transmembrane transporter activity"/>
    <property type="evidence" value="ECO:0007669"/>
    <property type="project" value="TreeGrafter"/>
</dbReference>
<organism evidence="2 3">
    <name type="scientific">Aureibacter tunicatorum</name>
    <dbReference type="NCBI Taxonomy" id="866807"/>
    <lineage>
        <taxon>Bacteria</taxon>
        <taxon>Pseudomonadati</taxon>
        <taxon>Bacteroidota</taxon>
        <taxon>Cytophagia</taxon>
        <taxon>Cytophagales</taxon>
        <taxon>Persicobacteraceae</taxon>
        <taxon>Aureibacter</taxon>
    </lineage>
</organism>